<dbReference type="InterPro" id="IPR013783">
    <property type="entry name" value="Ig-like_fold"/>
</dbReference>
<dbReference type="RefSeq" id="WP_271916913.1">
    <property type="nucleotide sequence ID" value="NZ_JAQNDO010000001.1"/>
</dbReference>
<dbReference type="EMBL" id="JAQNDO010000001">
    <property type="protein sequence ID" value="MDC0741591.1"/>
    <property type="molecule type" value="Genomic_DNA"/>
</dbReference>
<proteinExistence type="predicted"/>
<dbReference type="Pfam" id="PF06119">
    <property type="entry name" value="NIDO"/>
    <property type="match status" value="1"/>
</dbReference>
<sequence length="801" mass="82680">MVNDLNCGTNVLAHNDDASATDVPLGFPVLINGGTYTTVHVNNNGYVTFGAAPPAYFDYTNLRLDTTSRAVIAPFMADIDTRNVASDEVTYGHTTYGGRSAFCVNWGNTNGVGYYDMGVAALNRFQLLLVDRSDVGFGDFDIIMNYDHIGWDGQDPTPPSNLPVWIGASEGFWTGFPGSGVDPGELRDGEANALVGGSLNTPTLGRYIHRPRGGLPPQAAAVSGTLYSPAGTPLAGATVQFCDSSGTCFFATTDADGVYTVPIDVGATDGGPLTMTASAPAGSTWIPPSTPISVTPAVGQAYTGRDVLFLGGTGPSQAVLTPSRESGVPDSPAVFWQDPLTLMINGCTGGSICYDVLTGFGSTSGTAIESGCLTESFPGSGLFQGAVGPFYPNHGWVSIVFTSSAVDGTACSIPAPPLDVYIDPSGHVNNTNGNRIANALVTLYRSDDPWGPFQVVPDGSTIMSPANRQNPMYSNERGHFGWDTLAGYYIVRAEKPGCTAIDDPAIPYAETDVLPVPPPVTDLDLRLDCSAVPPPVITAPTSVTAEATNSSGAAIVYEASAVDAADGPVEVTCAPASGALFPLGTTMVTCEAMNSYGNVATLAFPVTVADTTTPTLSLPATIEAYATSASGAIVSYQATAGDSVDGAVVVSCVPSSGTTFPPGETTVSCQATDASGNITPGSFDVRVTFDWGGVLPPLSECGTNTFKRNHVVTVRFDLAGASAGISTLDAQLFVARVVGGVVEPESPAVSVNGAGNVFKPVGPWGTYQLKLATKHLTPGTYQLRIDLGDGVPHTVSMRITP</sequence>
<protein>
    <submittedName>
        <fullName evidence="3">HYR domain-containing protein</fullName>
    </submittedName>
</protein>
<evidence type="ECO:0000313" key="4">
    <source>
        <dbReference type="Proteomes" id="UP001221411"/>
    </source>
</evidence>
<feature type="domain" description="HYR" evidence="2">
    <location>
        <begin position="529"/>
        <end position="610"/>
    </location>
</feature>
<keyword evidence="1" id="KW-0677">Repeat</keyword>
<dbReference type="Proteomes" id="UP001221411">
    <property type="component" value="Unassembled WGS sequence"/>
</dbReference>
<dbReference type="InterPro" id="IPR008969">
    <property type="entry name" value="CarboxyPept-like_regulatory"/>
</dbReference>
<dbReference type="InterPro" id="IPR003886">
    <property type="entry name" value="NIDO_dom"/>
</dbReference>
<reference evidence="3 4" key="1">
    <citation type="submission" date="2022-11" db="EMBL/GenBank/DDBJ databases">
        <title>Minimal conservation of predation-associated metabolite biosynthetic gene clusters underscores biosynthetic potential of Myxococcota including descriptions for ten novel species: Archangium lansinium sp. nov., Myxococcus landrumus sp. nov., Nannocystis bai.</title>
        <authorList>
            <person name="Ahearne A."/>
            <person name="Stevens C."/>
            <person name="Dowd S."/>
        </authorList>
    </citation>
    <scope>NUCLEOTIDE SEQUENCE [LARGE SCALE GENOMIC DNA]</scope>
    <source>
        <strain evidence="3 4">RJM3</strain>
    </source>
</reference>
<evidence type="ECO:0000313" key="3">
    <source>
        <dbReference type="EMBL" id="MDC0741591.1"/>
    </source>
</evidence>
<name>A0ABT5EIL3_9BACT</name>
<evidence type="ECO:0000256" key="1">
    <source>
        <dbReference type="ARBA" id="ARBA00022737"/>
    </source>
</evidence>
<accession>A0ABT5EIL3</accession>
<comment type="caution">
    <text evidence="3">The sequence shown here is derived from an EMBL/GenBank/DDBJ whole genome shotgun (WGS) entry which is preliminary data.</text>
</comment>
<dbReference type="InterPro" id="IPR003410">
    <property type="entry name" value="HYR_dom"/>
</dbReference>
<keyword evidence="4" id="KW-1185">Reference proteome</keyword>
<dbReference type="Pfam" id="PF02494">
    <property type="entry name" value="HYR"/>
    <property type="match status" value="2"/>
</dbReference>
<evidence type="ECO:0000259" key="2">
    <source>
        <dbReference type="PROSITE" id="PS50825"/>
    </source>
</evidence>
<dbReference type="PANTHER" id="PTHR24273:SF32">
    <property type="entry name" value="HYALIN"/>
    <property type="match status" value="1"/>
</dbReference>
<dbReference type="PANTHER" id="PTHR24273">
    <property type="entry name" value="FI04643P-RELATED"/>
    <property type="match status" value="1"/>
</dbReference>
<dbReference type="PROSITE" id="PS50825">
    <property type="entry name" value="HYR"/>
    <property type="match status" value="1"/>
</dbReference>
<organism evidence="3 4">
    <name type="scientific">Polyangium mundeleinium</name>
    <dbReference type="NCBI Taxonomy" id="2995306"/>
    <lineage>
        <taxon>Bacteria</taxon>
        <taxon>Pseudomonadati</taxon>
        <taxon>Myxococcota</taxon>
        <taxon>Polyangia</taxon>
        <taxon>Polyangiales</taxon>
        <taxon>Polyangiaceae</taxon>
        <taxon>Polyangium</taxon>
    </lineage>
</organism>
<dbReference type="SUPFAM" id="SSF49464">
    <property type="entry name" value="Carboxypeptidase regulatory domain-like"/>
    <property type="match status" value="2"/>
</dbReference>
<dbReference type="Gene3D" id="2.60.40.10">
    <property type="entry name" value="Immunoglobulins"/>
    <property type="match status" value="1"/>
</dbReference>
<gene>
    <name evidence="3" type="ORF">POL67_09560</name>
</gene>